<dbReference type="PROSITE" id="PS50883">
    <property type="entry name" value="EAL"/>
    <property type="match status" value="1"/>
</dbReference>
<evidence type="ECO:0000259" key="10">
    <source>
        <dbReference type="PROSITE" id="PS51105"/>
    </source>
</evidence>
<keyword evidence="7 8" id="KW-0472">Membrane</keyword>
<evidence type="ECO:0000259" key="9">
    <source>
        <dbReference type="PROSITE" id="PS50883"/>
    </source>
</evidence>
<dbReference type="InterPro" id="IPR001633">
    <property type="entry name" value="EAL_dom"/>
</dbReference>
<dbReference type="RefSeq" id="WP_162361639.1">
    <property type="nucleotide sequence ID" value="NZ_CP047591.1"/>
</dbReference>
<feature type="domain" description="EAL" evidence="9">
    <location>
        <begin position="451"/>
        <end position="702"/>
    </location>
</feature>
<keyword evidence="2" id="KW-0813">Transport</keyword>
<evidence type="ECO:0000256" key="7">
    <source>
        <dbReference type="ARBA" id="ARBA00023136"/>
    </source>
</evidence>
<evidence type="ECO:0000256" key="2">
    <source>
        <dbReference type="ARBA" id="ARBA00022448"/>
    </source>
</evidence>
<dbReference type="InterPro" id="IPR003352">
    <property type="entry name" value="PTS_EIIC"/>
</dbReference>
<sequence>MRFICKNIFNKIEETDTFQSIRNGLVMAIPVLMMGSFSLLFKTLPILQYQQFIQKFQSGVLIDLFSIIHQATFGLLSLYMVVTISICLNRIKDIKDATIGSCLTSLICFAIMSGIFIMEPKSVLDNFGVNGMFIAIFISISASDLYFFVKEKLDNKFRLFTEGTDMVFNDTVSAIAPSLFVVLCFTTCNLIFVDFFHVTSFSSFISELINKIFFHMGCSFQSAILFVLTSSILWFFGIHGSDALDGVNKSLFEPAIQENIKHLMMGQPATEIFSKTFFDIFVLMGGCGSCLCLLVAIFLFSKRKRNKDLARIAAFPMIFNINELMIFGLPVAFNSLLFIPFILTPIVSLIIGYVSMKTGLVPVPTVQVEWTTPILLGGYMATGSIRGSILQLINIAVGTLIYRPFICAYDREILEDGYKSFDSLVAMFKKSEGSNRVVTLTETRDSAGTVARILAAYLKSSIDNKKVYMYYQPQHNNEGECIGAEALLRWKHPVFGIIYPPLVIKLAEEMQILEELEECIFETVACDIERINKETGIQYTISINVSAQTIQKPSFLIFLREFTKTCSIKKDQICIEITEQDTIMLNDNLHQTLAEIHQMGYLLAIDDFSMGATSIKYLQNNRFDLVKLDGSLVKEIDTNSRSRNIVASIVYLADSLGFSVLAEYVENKENQVQLEHLGCLQYQGYLYSPAVPVENFIDYLKK</sequence>
<dbReference type="InterPro" id="IPR004501">
    <property type="entry name" value="PTS_EIIC_3"/>
</dbReference>
<dbReference type="SMART" id="SM00052">
    <property type="entry name" value="EAL"/>
    <property type="match status" value="1"/>
</dbReference>
<keyword evidence="12" id="KW-1185">Reference proteome</keyword>
<name>A0A6P1MLK1_9FIRM</name>
<proteinExistence type="predicted"/>
<dbReference type="InterPro" id="IPR035919">
    <property type="entry name" value="EAL_sf"/>
</dbReference>
<dbReference type="NCBIfam" id="TIGR00410">
    <property type="entry name" value="lacE"/>
    <property type="match status" value="1"/>
</dbReference>
<comment type="subcellular location">
    <subcellularLocation>
        <location evidence="1">Cell membrane</location>
        <topology evidence="1">Multi-pass membrane protein</topology>
    </subcellularLocation>
</comment>
<dbReference type="GO" id="GO:0009401">
    <property type="term" value="P:phosphoenolpyruvate-dependent sugar phosphotransferase system"/>
    <property type="evidence" value="ECO:0007669"/>
    <property type="project" value="InterPro"/>
</dbReference>
<dbReference type="Pfam" id="PF02378">
    <property type="entry name" value="PTS_EIIC"/>
    <property type="match status" value="1"/>
</dbReference>
<evidence type="ECO:0000256" key="5">
    <source>
        <dbReference type="ARBA" id="ARBA00022692"/>
    </source>
</evidence>
<evidence type="ECO:0000256" key="1">
    <source>
        <dbReference type="ARBA" id="ARBA00004651"/>
    </source>
</evidence>
<keyword evidence="6 8" id="KW-1133">Transmembrane helix</keyword>
<feature type="transmembrane region" description="Helical" evidence="8">
    <location>
        <begin position="61"/>
        <end position="86"/>
    </location>
</feature>
<dbReference type="InterPro" id="IPR051088">
    <property type="entry name" value="PTS_Sugar-EIIC/EIIB"/>
</dbReference>
<feature type="transmembrane region" description="Helical" evidence="8">
    <location>
        <begin position="337"/>
        <end position="354"/>
    </location>
</feature>
<keyword evidence="3" id="KW-1003">Cell membrane</keyword>
<dbReference type="PROSITE" id="PS51105">
    <property type="entry name" value="PTS_EIIC_TYPE_3"/>
    <property type="match status" value="1"/>
</dbReference>
<protein>
    <submittedName>
        <fullName evidence="11">EAL domain-containing protein</fullName>
    </submittedName>
</protein>
<feature type="transmembrane region" description="Helical" evidence="8">
    <location>
        <begin position="98"/>
        <end position="117"/>
    </location>
</feature>
<feature type="domain" description="PTS EIIC type-3" evidence="10">
    <location>
        <begin position="1"/>
        <end position="405"/>
    </location>
</feature>
<gene>
    <name evidence="11" type="ORF">Ami3637_05205</name>
</gene>
<dbReference type="AlphaFoldDB" id="A0A6P1MLK1"/>
<evidence type="ECO:0000313" key="12">
    <source>
        <dbReference type="Proteomes" id="UP000463883"/>
    </source>
</evidence>
<dbReference type="PANTHER" id="PTHR33989">
    <property type="match status" value="1"/>
</dbReference>
<dbReference type="KEGG" id="amic:Ami3637_05205"/>
<dbReference type="Proteomes" id="UP000463883">
    <property type="component" value="Chromosome"/>
</dbReference>
<evidence type="ECO:0000313" key="11">
    <source>
        <dbReference type="EMBL" id="QHI71865.1"/>
    </source>
</evidence>
<dbReference type="SUPFAM" id="SSF141868">
    <property type="entry name" value="EAL domain-like"/>
    <property type="match status" value="1"/>
</dbReference>
<feature type="transmembrane region" description="Helical" evidence="8">
    <location>
        <begin position="280"/>
        <end position="300"/>
    </location>
</feature>
<evidence type="ECO:0000256" key="6">
    <source>
        <dbReference type="ARBA" id="ARBA00022989"/>
    </source>
</evidence>
<dbReference type="Pfam" id="PF00563">
    <property type="entry name" value="EAL"/>
    <property type="match status" value="1"/>
</dbReference>
<dbReference type="PANTHER" id="PTHR33989:SF4">
    <property type="entry name" value="PTS SYSTEM N,N'-DIACETYLCHITOBIOSE-SPECIFIC EIIC COMPONENT"/>
    <property type="match status" value="1"/>
</dbReference>
<dbReference type="EMBL" id="CP047591">
    <property type="protein sequence ID" value="QHI71865.1"/>
    <property type="molecule type" value="Genomic_DNA"/>
</dbReference>
<dbReference type="GO" id="GO:0005886">
    <property type="term" value="C:plasma membrane"/>
    <property type="evidence" value="ECO:0007669"/>
    <property type="project" value="UniProtKB-SubCell"/>
</dbReference>
<feature type="transmembrane region" description="Helical" evidence="8">
    <location>
        <begin position="21"/>
        <end position="41"/>
    </location>
</feature>
<keyword evidence="4" id="KW-0762">Sugar transport</keyword>
<accession>A0A6P1MLK1</accession>
<evidence type="ECO:0000256" key="4">
    <source>
        <dbReference type="ARBA" id="ARBA00022597"/>
    </source>
</evidence>
<feature type="transmembrane region" description="Helical" evidence="8">
    <location>
        <begin position="212"/>
        <end position="236"/>
    </location>
</feature>
<evidence type="ECO:0000256" key="8">
    <source>
        <dbReference type="SAM" id="Phobius"/>
    </source>
</evidence>
<evidence type="ECO:0000256" key="3">
    <source>
        <dbReference type="ARBA" id="ARBA00022475"/>
    </source>
</evidence>
<keyword evidence="5 8" id="KW-0812">Transmembrane</keyword>
<feature type="transmembrane region" description="Helical" evidence="8">
    <location>
        <begin position="129"/>
        <end position="149"/>
    </location>
</feature>
<dbReference type="GO" id="GO:0008982">
    <property type="term" value="F:protein-N(PI)-phosphohistidine-sugar phosphotransferase activity"/>
    <property type="evidence" value="ECO:0007669"/>
    <property type="project" value="InterPro"/>
</dbReference>
<organism evidence="11 12">
    <name type="scientific">Aminipila terrae</name>
    <dbReference type="NCBI Taxonomy" id="2697030"/>
    <lineage>
        <taxon>Bacteria</taxon>
        <taxon>Bacillati</taxon>
        <taxon>Bacillota</taxon>
        <taxon>Clostridia</taxon>
        <taxon>Peptostreptococcales</taxon>
        <taxon>Anaerovoracaceae</taxon>
        <taxon>Aminipila</taxon>
    </lineage>
</organism>
<reference evidence="11 12" key="1">
    <citation type="submission" date="2020-01" db="EMBL/GenBank/DDBJ databases">
        <title>Genomic analysis of Aminipila sp. CBA3637.</title>
        <authorList>
            <person name="Kim Y.B."/>
            <person name="Roh S.W."/>
        </authorList>
    </citation>
    <scope>NUCLEOTIDE SEQUENCE [LARGE SCALE GENOMIC DNA]</scope>
    <source>
        <strain evidence="11 12">CBA3637</strain>
    </source>
</reference>
<dbReference type="CDD" id="cd01948">
    <property type="entry name" value="EAL"/>
    <property type="match status" value="1"/>
</dbReference>
<dbReference type="Gene3D" id="3.20.20.450">
    <property type="entry name" value="EAL domain"/>
    <property type="match status" value="1"/>
</dbReference>
<feature type="transmembrane region" description="Helical" evidence="8">
    <location>
        <begin position="312"/>
        <end position="331"/>
    </location>
</feature>